<feature type="region of interest" description="Disordered" evidence="1">
    <location>
        <begin position="110"/>
        <end position="133"/>
    </location>
</feature>
<gene>
    <name evidence="2" type="ORF">MARU1_003546</name>
</gene>
<accession>A0AAJ5Z302</accession>
<organism evidence="2 3">
    <name type="scientific">Malassezia arunalokei</name>
    <dbReference type="NCBI Taxonomy" id="1514897"/>
    <lineage>
        <taxon>Eukaryota</taxon>
        <taxon>Fungi</taxon>
        <taxon>Dikarya</taxon>
        <taxon>Basidiomycota</taxon>
        <taxon>Ustilaginomycotina</taxon>
        <taxon>Malasseziomycetes</taxon>
        <taxon>Malasseziales</taxon>
        <taxon>Malasseziaceae</taxon>
        <taxon>Malassezia</taxon>
    </lineage>
</organism>
<sequence>MEAQHRFFTIGLATRLEPLPALSYDVVPVQEGDGPVDESSHLGHGQWLKPRMTPFAPLTLERAKQCATEPWFRACVEAWTRVFRLLDAVDNDPHFSRLRHFFDTRRPAEVDNAADGSEEASRPLERKVSTHSGSRVPIRLHWSRRANEAATDAQTAPASSSYDQCDLFMEGHEYGQVRFPVRVDLDRIHLAHARSPSRLAVSDSLEDDPSARSDASPRSFVQRVLDRNWRRSSQASSNAAARPESIGESCAMDDSDDEEGLESARHNGDELLPLLRVAVHYSSGSAWRYGDQDPLPVILMQAWADAVGWEGIMHLCYGQHSASQTEHVYSALGRAADISLHQREKHDAVLSWLEKMQHDDPEPKPQAPWDTTSEAPAHMPSVGLQSVPGHTRTWDDWQRLFSSLSSWVSEYETTRVRACLAHEYGKEPAYSTRPDHVHANIPPSVAQDMLQGAHGFWRLDGIPDALRQPDTQQEHMDYRWARSRLESRQIGTPLVLATAAVQFCLKQLSSASWVYRSAWELDYLDGCILQSNIMRERFPPPGESAAPSLDPANATRDRHIPCPYPSTSGAWDPVEWRSWLGTLQDGQIIVPAVSWQGWWTLLAVLNGADRSGREFDLQVRAPGDPVHPEEYGSIYL</sequence>
<feature type="compositionally biased region" description="Basic and acidic residues" evidence="1">
    <location>
        <begin position="119"/>
        <end position="128"/>
    </location>
</feature>
<feature type="compositionally biased region" description="Low complexity" evidence="1">
    <location>
        <begin position="231"/>
        <end position="242"/>
    </location>
</feature>
<feature type="region of interest" description="Disordered" evidence="1">
    <location>
        <begin position="231"/>
        <end position="263"/>
    </location>
</feature>
<proteinExistence type="predicted"/>
<dbReference type="EMBL" id="CP119923">
    <property type="protein sequence ID" value="WFD17491.1"/>
    <property type="molecule type" value="Genomic_DNA"/>
</dbReference>
<evidence type="ECO:0000256" key="1">
    <source>
        <dbReference type="SAM" id="MobiDB-lite"/>
    </source>
</evidence>
<protein>
    <submittedName>
        <fullName evidence="2">Uncharacterized protein</fullName>
    </submittedName>
</protein>
<dbReference type="Proteomes" id="UP001217582">
    <property type="component" value="Chromosome 8"/>
</dbReference>
<evidence type="ECO:0000313" key="2">
    <source>
        <dbReference type="EMBL" id="WFD17491.1"/>
    </source>
</evidence>
<dbReference type="AlphaFoldDB" id="A0AAJ5Z302"/>
<evidence type="ECO:0000313" key="3">
    <source>
        <dbReference type="Proteomes" id="UP001217582"/>
    </source>
</evidence>
<feature type="region of interest" description="Disordered" evidence="1">
    <location>
        <begin position="197"/>
        <end position="217"/>
    </location>
</feature>
<feature type="compositionally biased region" description="Acidic residues" evidence="1">
    <location>
        <begin position="251"/>
        <end position="261"/>
    </location>
</feature>
<keyword evidence="3" id="KW-1185">Reference proteome</keyword>
<name>A0AAJ5Z302_9BASI</name>
<reference evidence="2 3" key="1">
    <citation type="submission" date="2023-03" db="EMBL/GenBank/DDBJ databases">
        <title>Mating type loci evolution in Malassezia.</title>
        <authorList>
            <person name="Coelho M.A."/>
        </authorList>
    </citation>
    <scope>NUCLEOTIDE SEQUENCE [LARGE SCALE GENOMIC DNA]</scope>
    <source>
        <strain evidence="2 3">CBS 13387</strain>
    </source>
</reference>